<evidence type="ECO:0000256" key="6">
    <source>
        <dbReference type="PROSITE-ProRule" id="PRU00236"/>
    </source>
</evidence>
<keyword evidence="5" id="KW-0496">Mitochondrion</keyword>
<dbReference type="HAMAP" id="MF_01967">
    <property type="entry name" value="Sirtuin_ClassII"/>
    <property type="match status" value="1"/>
</dbReference>
<keyword evidence="1 5" id="KW-0808">Transferase</keyword>
<comment type="subcellular location">
    <subcellularLocation>
        <location evidence="5">Mitochondrion matrix</location>
    </subcellularLocation>
</comment>
<dbReference type="InterPro" id="IPR003000">
    <property type="entry name" value="Sirtuin"/>
</dbReference>
<dbReference type="PROSITE" id="PS50305">
    <property type="entry name" value="SIRTUIN"/>
    <property type="match status" value="1"/>
</dbReference>
<feature type="binding site" evidence="5 6">
    <location>
        <position position="144"/>
    </location>
    <ligand>
        <name>Zn(2+)</name>
        <dbReference type="ChEBI" id="CHEBI:29105"/>
    </ligand>
</feature>
<dbReference type="GO" id="GO:0017136">
    <property type="term" value="F:histone deacetylase activity, NAD-dependent"/>
    <property type="evidence" value="ECO:0007669"/>
    <property type="project" value="TreeGrafter"/>
</dbReference>
<keyword evidence="9" id="KW-1185">Reference proteome</keyword>
<feature type="binding site" evidence="5 6">
    <location>
        <position position="147"/>
    </location>
    <ligand>
        <name>Zn(2+)</name>
        <dbReference type="ChEBI" id="CHEBI:29105"/>
    </ligand>
</feature>
<comment type="similarity">
    <text evidence="5">Belongs to the sirtuin family. Class II subfamily.</text>
</comment>
<dbReference type="Gene3D" id="3.30.1600.10">
    <property type="entry name" value="SIR2/SIRT2 'Small Domain"/>
    <property type="match status" value="1"/>
</dbReference>
<dbReference type="CDD" id="cd01409">
    <property type="entry name" value="SIRT4"/>
    <property type="match status" value="1"/>
</dbReference>
<feature type="domain" description="Deacetylase sirtuin-type" evidence="7">
    <location>
        <begin position="8"/>
        <end position="289"/>
    </location>
</feature>
<comment type="function">
    <text evidence="5">NAD-dependent protein deacylase. Catalyzes the NAD-dependent hydrolysis of acyl groups from lysine residues.</text>
</comment>
<evidence type="ECO:0000256" key="4">
    <source>
        <dbReference type="ARBA" id="ARBA00023027"/>
    </source>
</evidence>
<keyword evidence="2 5" id="KW-0479">Metal-binding</keyword>
<comment type="caution">
    <text evidence="8">The sequence shown here is derived from an EMBL/GenBank/DDBJ whole genome shotgun (WGS) entry which is preliminary data.</text>
</comment>
<dbReference type="STRING" id="6265.A0A0B2UZ86"/>
<dbReference type="PANTHER" id="PTHR11085:SF10">
    <property type="entry name" value="NAD-DEPENDENT PROTEIN DEACYLASE SIRTUIN-5, MITOCHONDRIAL-RELATED"/>
    <property type="match status" value="1"/>
</dbReference>
<comment type="cofactor">
    <cofactor evidence="5">
        <name>Zn(2+)</name>
        <dbReference type="ChEBI" id="CHEBI:29105"/>
    </cofactor>
    <text evidence="5">Binds 1 zinc ion per subunit.</text>
</comment>
<dbReference type="InterPro" id="IPR026591">
    <property type="entry name" value="Sirtuin_cat_small_dom_sf"/>
</dbReference>
<dbReference type="NCBIfam" id="NF003738">
    <property type="entry name" value="PRK05333.1"/>
    <property type="match status" value="1"/>
</dbReference>
<keyword evidence="4 5" id="KW-0520">NAD</keyword>
<feature type="binding site" evidence="5">
    <location>
        <begin position="118"/>
        <end position="121"/>
    </location>
    <ligand>
        <name>NAD(+)</name>
        <dbReference type="ChEBI" id="CHEBI:57540"/>
    </ligand>
</feature>
<evidence type="ECO:0000313" key="9">
    <source>
        <dbReference type="Proteomes" id="UP000031036"/>
    </source>
</evidence>
<evidence type="ECO:0000256" key="3">
    <source>
        <dbReference type="ARBA" id="ARBA00022833"/>
    </source>
</evidence>
<feature type="binding site" evidence="5">
    <location>
        <begin position="37"/>
        <end position="57"/>
    </location>
    <ligand>
        <name>NAD(+)</name>
        <dbReference type="ChEBI" id="CHEBI:57540"/>
    </ligand>
</feature>
<gene>
    <name evidence="8" type="primary">SIRT4</name>
    <name evidence="8" type="ORF">Tcan_05867</name>
</gene>
<dbReference type="AlphaFoldDB" id="A0A0B2UZ86"/>
<dbReference type="PANTHER" id="PTHR11085">
    <property type="entry name" value="NAD-DEPENDENT PROTEIN DEACYLASE SIRTUIN-5, MITOCHONDRIAL-RELATED"/>
    <property type="match status" value="1"/>
</dbReference>
<dbReference type="Gene3D" id="3.40.50.1220">
    <property type="entry name" value="TPP-binding domain"/>
    <property type="match status" value="1"/>
</dbReference>
<evidence type="ECO:0000256" key="1">
    <source>
        <dbReference type="ARBA" id="ARBA00022679"/>
    </source>
</evidence>
<evidence type="ECO:0000259" key="7">
    <source>
        <dbReference type="PROSITE" id="PS50305"/>
    </source>
</evidence>
<evidence type="ECO:0000313" key="8">
    <source>
        <dbReference type="EMBL" id="KHN74175.1"/>
    </source>
</evidence>
<keyword evidence="3 5" id="KW-0862">Zinc</keyword>
<dbReference type="GO" id="GO:0005759">
    <property type="term" value="C:mitochondrial matrix"/>
    <property type="evidence" value="ECO:0007669"/>
    <property type="project" value="UniProtKB-SubCell"/>
</dbReference>
<feature type="binding site" evidence="5 6">
    <location>
        <position position="196"/>
    </location>
    <ligand>
        <name>Zn(2+)</name>
        <dbReference type="ChEBI" id="CHEBI:29105"/>
    </ligand>
</feature>
<dbReference type="SUPFAM" id="SSF52467">
    <property type="entry name" value="DHS-like NAD/FAD-binding domain"/>
    <property type="match status" value="1"/>
</dbReference>
<dbReference type="OMA" id="RRHYWAR"/>
<dbReference type="GO" id="GO:0070403">
    <property type="term" value="F:NAD+ binding"/>
    <property type="evidence" value="ECO:0007669"/>
    <property type="project" value="UniProtKB-UniRule"/>
</dbReference>
<dbReference type="InterPro" id="IPR026590">
    <property type="entry name" value="Ssirtuin_cat_dom"/>
</dbReference>
<reference evidence="8 9" key="1">
    <citation type="submission" date="2014-11" db="EMBL/GenBank/DDBJ databases">
        <title>Genetic blueprint of the zoonotic pathogen Toxocara canis.</title>
        <authorList>
            <person name="Zhu X.-Q."/>
            <person name="Korhonen P.K."/>
            <person name="Cai H."/>
            <person name="Young N.D."/>
            <person name="Nejsum P."/>
            <person name="von Samson-Himmelstjerna G."/>
            <person name="Boag P.R."/>
            <person name="Tan P."/>
            <person name="Li Q."/>
            <person name="Min J."/>
            <person name="Yang Y."/>
            <person name="Wang X."/>
            <person name="Fang X."/>
            <person name="Hall R.S."/>
            <person name="Hofmann A."/>
            <person name="Sternberg P.W."/>
            <person name="Jex A.R."/>
            <person name="Gasser R.B."/>
        </authorList>
    </citation>
    <scope>NUCLEOTIDE SEQUENCE [LARGE SCALE GENOMIC DNA]</scope>
    <source>
        <strain evidence="8">PN_DK_2014</strain>
    </source>
</reference>
<feature type="binding site" evidence="5 6">
    <location>
        <position position="199"/>
    </location>
    <ligand>
        <name>Zn(2+)</name>
        <dbReference type="ChEBI" id="CHEBI:29105"/>
    </ligand>
</feature>
<protein>
    <recommendedName>
        <fullName evidence="5">NAD-dependent protein deacylase</fullName>
        <ecNumber evidence="5">2.3.1.-</ecNumber>
    </recommendedName>
    <alternativeName>
        <fullName evidence="5">Regulatory protein SIR2 homolog</fullName>
    </alternativeName>
</protein>
<dbReference type="OrthoDB" id="424302at2759"/>
<accession>A0A0B2UZ86</accession>
<evidence type="ECO:0000256" key="5">
    <source>
        <dbReference type="HAMAP-Rule" id="MF_03161"/>
    </source>
</evidence>
<dbReference type="InterPro" id="IPR029035">
    <property type="entry name" value="DHS-like_NAD/FAD-binding_dom"/>
</dbReference>
<sequence>MSSLLRFVPECPQPSKDIVKRFCDAVLSVGRFVVLTGAGISTESGIPDYRSEKVGQYARSKHRPIDYQTFMKSERSRRRYWARNAIAWTRFSQSKPNATHYAIANWEKSDRFKWLITQNVDGLHRMAGSQMLTELHGSGHRVRCMNCKEIFPREEVQQWIMDANKNWYVSEIGEIAPDGDIYIPEESIESFNLPYCPHCGPDSILKTDVVFFGDCVPKDTVDKCYEKLEDCDGILVLGSSLMVMSGYRFVYQASLRSMPIFIVNIGSTRADHLATMKIAARCTDIVKNI</sequence>
<dbReference type="Proteomes" id="UP000031036">
    <property type="component" value="Unassembled WGS sequence"/>
</dbReference>
<dbReference type="EC" id="2.3.1.-" evidence="5"/>
<dbReference type="EMBL" id="JPKZ01002961">
    <property type="protein sequence ID" value="KHN74175.1"/>
    <property type="molecule type" value="Genomic_DNA"/>
</dbReference>
<feature type="binding site" evidence="5">
    <location>
        <begin position="264"/>
        <end position="266"/>
    </location>
    <ligand>
        <name>NAD(+)</name>
        <dbReference type="ChEBI" id="CHEBI:57540"/>
    </ligand>
</feature>
<feature type="binding site" evidence="5">
    <location>
        <position position="282"/>
    </location>
    <ligand>
        <name>NAD(+)</name>
        <dbReference type="ChEBI" id="CHEBI:57540"/>
    </ligand>
</feature>
<dbReference type="Pfam" id="PF02146">
    <property type="entry name" value="SIR2"/>
    <property type="match status" value="1"/>
</dbReference>
<dbReference type="InterPro" id="IPR026587">
    <property type="entry name" value="Sirtuin_class_II"/>
</dbReference>
<dbReference type="GO" id="GO:0008270">
    <property type="term" value="F:zinc ion binding"/>
    <property type="evidence" value="ECO:0007669"/>
    <property type="project" value="UniProtKB-UniRule"/>
</dbReference>
<comment type="catalytic activity">
    <reaction evidence="5">
        <text>N(6)-acetyl-L-lysyl-[protein] + NAD(+) + H2O = 2''-O-acetyl-ADP-D-ribose + nicotinamide + L-lysyl-[protein]</text>
        <dbReference type="Rhea" id="RHEA:43636"/>
        <dbReference type="Rhea" id="RHEA-COMP:9752"/>
        <dbReference type="Rhea" id="RHEA-COMP:10731"/>
        <dbReference type="ChEBI" id="CHEBI:15377"/>
        <dbReference type="ChEBI" id="CHEBI:17154"/>
        <dbReference type="ChEBI" id="CHEBI:29969"/>
        <dbReference type="ChEBI" id="CHEBI:57540"/>
        <dbReference type="ChEBI" id="CHEBI:61930"/>
        <dbReference type="ChEBI" id="CHEBI:83767"/>
        <dbReference type="EC" id="2.3.1.286"/>
    </reaction>
</comment>
<feature type="binding site" evidence="5">
    <location>
        <begin position="238"/>
        <end position="240"/>
    </location>
    <ligand>
        <name>NAD(+)</name>
        <dbReference type="ChEBI" id="CHEBI:57540"/>
    </ligand>
</feature>
<feature type="active site" description="Proton acceptor" evidence="5 6">
    <location>
        <position position="136"/>
    </location>
</feature>
<proteinExistence type="inferred from homology"/>
<organism evidence="8 9">
    <name type="scientific">Toxocara canis</name>
    <name type="common">Canine roundworm</name>
    <dbReference type="NCBI Taxonomy" id="6265"/>
    <lineage>
        <taxon>Eukaryota</taxon>
        <taxon>Metazoa</taxon>
        <taxon>Ecdysozoa</taxon>
        <taxon>Nematoda</taxon>
        <taxon>Chromadorea</taxon>
        <taxon>Rhabditida</taxon>
        <taxon>Spirurina</taxon>
        <taxon>Ascaridomorpha</taxon>
        <taxon>Ascaridoidea</taxon>
        <taxon>Toxocaridae</taxon>
        <taxon>Toxocara</taxon>
    </lineage>
</organism>
<dbReference type="InterPro" id="IPR050134">
    <property type="entry name" value="NAD-dep_sirtuin_deacylases"/>
</dbReference>
<evidence type="ECO:0000256" key="2">
    <source>
        <dbReference type="ARBA" id="ARBA00022723"/>
    </source>
</evidence>
<name>A0A0B2UZ86_TOXCA</name>